<dbReference type="InterPro" id="IPR011249">
    <property type="entry name" value="Metalloenz_LuxS/M16"/>
</dbReference>
<dbReference type="InterPro" id="IPR011765">
    <property type="entry name" value="Pept_M16_N"/>
</dbReference>
<evidence type="ECO:0000256" key="14">
    <source>
        <dbReference type="RuleBase" id="RU004447"/>
    </source>
</evidence>
<evidence type="ECO:0000313" key="19">
    <source>
        <dbReference type="EMBL" id="KGJ87417.1"/>
    </source>
</evidence>
<dbReference type="Pfam" id="PF16187">
    <property type="entry name" value="Peptidase_M16_M"/>
    <property type="match status" value="1"/>
</dbReference>
<dbReference type="SUPFAM" id="SSF63411">
    <property type="entry name" value="LuxS/MPP-like metallohydrolase"/>
    <property type="match status" value="4"/>
</dbReference>
<dbReference type="EMBL" id="JQEC01000072">
    <property type="protein sequence ID" value="KGJ87417.1"/>
    <property type="molecule type" value="Genomic_DNA"/>
</dbReference>
<dbReference type="FunFam" id="3.30.830.10:FF:000012">
    <property type="entry name" value="Protease 3"/>
    <property type="match status" value="1"/>
</dbReference>
<evidence type="ECO:0000256" key="3">
    <source>
        <dbReference type="ARBA" id="ARBA00007261"/>
    </source>
</evidence>
<dbReference type="RefSeq" id="WP_052094117.1">
    <property type="nucleotide sequence ID" value="NZ_JQEC01000072.1"/>
</dbReference>
<comment type="cofactor">
    <cofactor evidence="1">
        <name>Zn(2+)</name>
        <dbReference type="ChEBI" id="CHEBI:29105"/>
    </cofactor>
</comment>
<evidence type="ECO:0000259" key="18">
    <source>
        <dbReference type="Pfam" id="PF22456"/>
    </source>
</evidence>
<dbReference type="Pfam" id="PF05193">
    <property type="entry name" value="Peptidase_M16_C"/>
    <property type="match status" value="1"/>
</dbReference>
<dbReference type="AlphaFoldDB" id="A0A099KBG7"/>
<evidence type="ECO:0000256" key="10">
    <source>
        <dbReference type="ARBA" id="ARBA00023049"/>
    </source>
</evidence>
<dbReference type="InterPro" id="IPR001431">
    <property type="entry name" value="Pept_M16_Zn_BS"/>
</dbReference>
<dbReference type="InterPro" id="IPR032632">
    <property type="entry name" value="Peptidase_M16_M"/>
</dbReference>
<dbReference type="InterPro" id="IPR054734">
    <property type="entry name" value="PqqF-like_C_4"/>
</dbReference>
<dbReference type="Gene3D" id="3.30.830.10">
    <property type="entry name" value="Metalloenzyme, LuxS/M16 peptidase-like"/>
    <property type="match status" value="4"/>
</dbReference>
<dbReference type="PANTHER" id="PTHR43690">
    <property type="entry name" value="NARDILYSIN"/>
    <property type="match status" value="1"/>
</dbReference>
<evidence type="ECO:0000256" key="4">
    <source>
        <dbReference type="ARBA" id="ARBA00012449"/>
    </source>
</evidence>
<dbReference type="PATRIC" id="fig|28229.3.peg.4554"/>
<dbReference type="Proteomes" id="UP000029868">
    <property type="component" value="Unassembled WGS sequence"/>
</dbReference>
<dbReference type="GO" id="GO:0005737">
    <property type="term" value="C:cytoplasm"/>
    <property type="evidence" value="ECO:0007669"/>
    <property type="project" value="UniProtKB-ARBA"/>
</dbReference>
<sequence>MLKQSPNDLKQYQAITLNNGLRVLLIHNNETTKSAAALAVNVGHFNDPKDRQGLAHFLEHMLFLGTKNFPDGSEYQKFISNHGGNHNAWTGTEHTCFFFDITAPNFSSALERFSEFFIAPLLADDFVVKERENIDAEFTLKLKDDIRRLYDVHKDTVNPKHPFSQFSVGNLDTLADRDGENISNEVQAFFQHYYRAHYMTLALEGPQELSELKNLAEQLFIDIKPADAPLPSIEQPLYLPMHQKVKIDVCPVKNDHQLIISFAMESIDKYYLDKPESILAYLLGHEGEGSILSLLKKHQWALALTAGSGINGSNFKDFNISIALTELGEDHLNKVVDTVFAYIALLKKTDIAEHYYQEKEKISHLAFIYHEKMRPLDSVSQLVINMQHYPEDDYIFGDYVMSGMSQLNIENLLSYLHVDNMRLMHVSQENHFSKNSFWYQVPYHVTPISIKQLTRWRDIEATNSTHIKGLYLPAANPYVVEKPTIYLTDKHINNTGIAVNIPEKIITKNGLVAWYKQDRTFNVPKGYLYIGIDSPFVVDSIANIAMTRLFVDLYTDTVIEENYDAELAGIHYHLYAHQGGVTVQLSGYSENQHLLLSKLLKRLKSHHVSEAHFNLFKQQLVKYWHNSDKSKSISQLFATLSSVMQPNNPTSKALAQALSLVSFNQYKDFSKQLFAQVTIEVLIHGNWLMKHALNLCETIEAAFAGNIDEKYAMQCPVTDIKAKQTLLLPMNLPEHDHASVIYTAFEHKDDTTVALAMITSHILSPLFFQQMRTEKQYGYLVGVGYVPINRYPGIAFYIQSPHCDAFTLAHAMDEFINESISVLDDITDEQWQHLLQGLASQLQEKDHNLRIKSQRFWAAICNKDTGFSQKEELLQAVLNLTLEQVKNFVKTRLVTSCQPDRFILYSQSDLLEQTNKPSGEIITDVEAFILASPIKY</sequence>
<dbReference type="PROSITE" id="PS00143">
    <property type="entry name" value="INSULINASE"/>
    <property type="match status" value="1"/>
</dbReference>
<comment type="similarity">
    <text evidence="3 14">Belongs to the peptidase M16 family.</text>
</comment>
<feature type="domain" description="Coenzyme PQQ synthesis protein F-like C-terminal lobe" evidence="18">
    <location>
        <begin position="760"/>
        <end position="857"/>
    </location>
</feature>
<comment type="function">
    <text evidence="2">Endopeptidase that degrades small peptides of less than 7 kDa, such as glucagon and insulin.</text>
</comment>
<feature type="domain" description="Peptidase M16 middle/third" evidence="17">
    <location>
        <begin position="367"/>
        <end position="656"/>
    </location>
</feature>
<dbReference type="Pfam" id="PF22456">
    <property type="entry name" value="PqqF-like_C_4"/>
    <property type="match status" value="1"/>
</dbReference>
<keyword evidence="9" id="KW-0862">Zinc</keyword>
<keyword evidence="6" id="KW-0645">Protease</keyword>
<proteinExistence type="inferred from homology"/>
<evidence type="ECO:0000256" key="6">
    <source>
        <dbReference type="ARBA" id="ARBA00022670"/>
    </source>
</evidence>
<dbReference type="InterPro" id="IPR050626">
    <property type="entry name" value="Peptidase_M16"/>
</dbReference>
<keyword evidence="8 19" id="KW-0378">Hydrolase</keyword>
<organism evidence="19 20">
    <name type="scientific">Colwellia psychrerythraea</name>
    <name type="common">Vibrio psychroerythus</name>
    <dbReference type="NCBI Taxonomy" id="28229"/>
    <lineage>
        <taxon>Bacteria</taxon>
        <taxon>Pseudomonadati</taxon>
        <taxon>Pseudomonadota</taxon>
        <taxon>Gammaproteobacteria</taxon>
        <taxon>Alteromonadales</taxon>
        <taxon>Colwelliaceae</taxon>
        <taxon>Colwellia</taxon>
    </lineage>
</organism>
<feature type="domain" description="Peptidase M16 C-terminal" evidence="16">
    <location>
        <begin position="184"/>
        <end position="354"/>
    </location>
</feature>
<dbReference type="GO" id="GO:0046872">
    <property type="term" value="F:metal ion binding"/>
    <property type="evidence" value="ECO:0007669"/>
    <property type="project" value="UniProtKB-KW"/>
</dbReference>
<dbReference type="PANTHER" id="PTHR43690:SF18">
    <property type="entry name" value="INSULIN-DEGRADING ENZYME-RELATED"/>
    <property type="match status" value="1"/>
</dbReference>
<feature type="domain" description="Peptidase M16 N-terminal" evidence="15">
    <location>
        <begin position="22"/>
        <end position="138"/>
    </location>
</feature>
<evidence type="ECO:0000256" key="8">
    <source>
        <dbReference type="ARBA" id="ARBA00022801"/>
    </source>
</evidence>
<keyword evidence="7" id="KW-0479">Metal-binding</keyword>
<dbReference type="GO" id="GO:0006508">
    <property type="term" value="P:proteolysis"/>
    <property type="evidence" value="ECO:0007669"/>
    <property type="project" value="UniProtKB-KW"/>
</dbReference>
<evidence type="ECO:0000259" key="17">
    <source>
        <dbReference type="Pfam" id="PF16187"/>
    </source>
</evidence>
<name>A0A099KBG7_COLPS</name>
<evidence type="ECO:0000256" key="12">
    <source>
        <dbReference type="ARBA" id="ARBA00031184"/>
    </source>
</evidence>
<dbReference type="GO" id="GO:0004222">
    <property type="term" value="F:metalloendopeptidase activity"/>
    <property type="evidence" value="ECO:0007669"/>
    <property type="project" value="UniProtKB-EC"/>
</dbReference>
<dbReference type="OrthoDB" id="9811314at2"/>
<protein>
    <recommendedName>
        <fullName evidence="5">Protease 3</fullName>
        <ecNumber evidence="4">3.4.24.55</ecNumber>
    </recommendedName>
    <alternativeName>
        <fullName evidence="13">Pitrilysin</fullName>
    </alternativeName>
    <alternativeName>
        <fullName evidence="12">Protease III</fullName>
    </alternativeName>
    <alternativeName>
        <fullName evidence="11">Protease pi</fullName>
    </alternativeName>
</protein>
<evidence type="ECO:0000256" key="9">
    <source>
        <dbReference type="ARBA" id="ARBA00022833"/>
    </source>
</evidence>
<reference evidence="19 20" key="1">
    <citation type="submission" date="2014-08" db="EMBL/GenBank/DDBJ databases">
        <title>Genomic and Phenotypic Diversity of Colwellia psychrerythraea strains from Disparate Marine Basins.</title>
        <authorList>
            <person name="Techtmann S.M."/>
            <person name="Stelling S.C."/>
            <person name="Utturkar S.M."/>
            <person name="Alshibli N."/>
            <person name="Harris A."/>
            <person name="Brown S.D."/>
            <person name="Hazen T.C."/>
        </authorList>
    </citation>
    <scope>NUCLEOTIDE SEQUENCE [LARGE SCALE GENOMIC DNA]</scope>
    <source>
        <strain evidence="19 20">GAB14E</strain>
    </source>
</reference>
<keyword evidence="10" id="KW-0482">Metalloprotease</keyword>
<evidence type="ECO:0000256" key="2">
    <source>
        <dbReference type="ARBA" id="ARBA00002184"/>
    </source>
</evidence>
<evidence type="ECO:0000256" key="7">
    <source>
        <dbReference type="ARBA" id="ARBA00022723"/>
    </source>
</evidence>
<dbReference type="InterPro" id="IPR007863">
    <property type="entry name" value="Peptidase_M16_C"/>
</dbReference>
<evidence type="ECO:0000256" key="1">
    <source>
        <dbReference type="ARBA" id="ARBA00001947"/>
    </source>
</evidence>
<evidence type="ECO:0000256" key="13">
    <source>
        <dbReference type="ARBA" id="ARBA00033450"/>
    </source>
</evidence>
<evidence type="ECO:0000259" key="15">
    <source>
        <dbReference type="Pfam" id="PF00675"/>
    </source>
</evidence>
<evidence type="ECO:0000256" key="5">
    <source>
        <dbReference type="ARBA" id="ARBA00017565"/>
    </source>
</evidence>
<dbReference type="FunFam" id="3.30.830.10:FF:000005">
    <property type="entry name" value="nardilysin isoform X1"/>
    <property type="match status" value="1"/>
</dbReference>
<gene>
    <name evidence="19" type="ORF">GAB14E_4572</name>
</gene>
<evidence type="ECO:0000259" key="16">
    <source>
        <dbReference type="Pfam" id="PF05193"/>
    </source>
</evidence>
<accession>A0A099KBG7</accession>
<evidence type="ECO:0000256" key="11">
    <source>
        <dbReference type="ARBA" id="ARBA00029597"/>
    </source>
</evidence>
<evidence type="ECO:0000313" key="20">
    <source>
        <dbReference type="Proteomes" id="UP000029868"/>
    </source>
</evidence>
<dbReference type="Pfam" id="PF00675">
    <property type="entry name" value="Peptidase_M16"/>
    <property type="match status" value="1"/>
</dbReference>
<comment type="caution">
    <text evidence="19">The sequence shown here is derived from an EMBL/GenBank/DDBJ whole genome shotgun (WGS) entry which is preliminary data.</text>
</comment>
<dbReference type="EC" id="3.4.24.55" evidence="4"/>